<keyword evidence="2" id="KW-0472">Membrane</keyword>
<reference evidence="3 4" key="1">
    <citation type="journal article" date="2023" name="Arcadia Sci">
        <title>De novo assembly of a long-read Amblyomma americanum tick genome.</title>
        <authorList>
            <person name="Chou S."/>
            <person name="Poskanzer K.E."/>
            <person name="Rollins M."/>
            <person name="Thuy-Boun P.S."/>
        </authorList>
    </citation>
    <scope>NUCLEOTIDE SEQUENCE [LARGE SCALE GENOMIC DNA]</scope>
    <source>
        <strain evidence="3">F_SG_1</strain>
        <tissue evidence="3">Salivary glands</tissue>
    </source>
</reference>
<dbReference type="EMBL" id="JARKHS020025879">
    <property type="protein sequence ID" value="KAK8766924.1"/>
    <property type="molecule type" value="Genomic_DNA"/>
</dbReference>
<keyword evidence="2" id="KW-0812">Transmembrane</keyword>
<organism evidence="3 4">
    <name type="scientific">Amblyomma americanum</name>
    <name type="common">Lone star tick</name>
    <dbReference type="NCBI Taxonomy" id="6943"/>
    <lineage>
        <taxon>Eukaryota</taxon>
        <taxon>Metazoa</taxon>
        <taxon>Ecdysozoa</taxon>
        <taxon>Arthropoda</taxon>
        <taxon>Chelicerata</taxon>
        <taxon>Arachnida</taxon>
        <taxon>Acari</taxon>
        <taxon>Parasitiformes</taxon>
        <taxon>Ixodida</taxon>
        <taxon>Ixodoidea</taxon>
        <taxon>Ixodidae</taxon>
        <taxon>Amblyomminae</taxon>
        <taxon>Amblyomma</taxon>
    </lineage>
</organism>
<evidence type="ECO:0000313" key="3">
    <source>
        <dbReference type="EMBL" id="KAK8766924.1"/>
    </source>
</evidence>
<protein>
    <submittedName>
        <fullName evidence="3">Uncharacterized protein</fullName>
    </submittedName>
</protein>
<feature type="compositionally biased region" description="Polar residues" evidence="1">
    <location>
        <begin position="205"/>
        <end position="216"/>
    </location>
</feature>
<comment type="caution">
    <text evidence="3">The sequence shown here is derived from an EMBL/GenBank/DDBJ whole genome shotgun (WGS) entry which is preliminary data.</text>
</comment>
<gene>
    <name evidence="3" type="ORF">V5799_006293</name>
</gene>
<keyword evidence="2" id="KW-1133">Transmembrane helix</keyword>
<feature type="transmembrane region" description="Helical" evidence="2">
    <location>
        <begin position="27"/>
        <end position="47"/>
    </location>
</feature>
<keyword evidence="4" id="KW-1185">Reference proteome</keyword>
<accession>A0AAQ4DWT4</accession>
<dbReference type="AlphaFoldDB" id="A0AAQ4DWT4"/>
<feature type="region of interest" description="Disordered" evidence="1">
    <location>
        <begin position="203"/>
        <end position="224"/>
    </location>
</feature>
<sequence length="224" mass="25612">MNYSNRRSHRTKTFLQRRGRPDMTKTAALVIVFIYLIIHCAFLHYTFRNVLLCIDKYRLNKNTNKQAAKVYYSSITFYTVRTILNIINVFADVTTLTTLGMDVRDSLAMFLGGSIVLTVASGICRTAEIYVLTFSPYDTVELWGVSIRGILSYGCVLMKRHFGHHAWSAQAIVMMRLFDLYDDLWESMRLDSLLAKQREQAATKEATSNQAGTSAQEAMKTRFS</sequence>
<evidence type="ECO:0000256" key="2">
    <source>
        <dbReference type="SAM" id="Phobius"/>
    </source>
</evidence>
<evidence type="ECO:0000313" key="4">
    <source>
        <dbReference type="Proteomes" id="UP001321473"/>
    </source>
</evidence>
<evidence type="ECO:0000256" key="1">
    <source>
        <dbReference type="SAM" id="MobiDB-lite"/>
    </source>
</evidence>
<dbReference type="Proteomes" id="UP001321473">
    <property type="component" value="Unassembled WGS sequence"/>
</dbReference>
<proteinExistence type="predicted"/>
<name>A0AAQ4DWT4_AMBAM</name>